<evidence type="ECO:0000256" key="1">
    <source>
        <dbReference type="ARBA" id="ARBA00004305"/>
    </source>
</evidence>
<feature type="compositionally biased region" description="Pro residues" evidence="13">
    <location>
        <begin position="48"/>
        <end position="58"/>
    </location>
</feature>
<dbReference type="FunFam" id="3.30.930.10:FF:000039">
    <property type="entry name" value="Threonyl-tRNA synthetase, mitochondrial"/>
    <property type="match status" value="1"/>
</dbReference>
<keyword evidence="6" id="KW-0067">ATP-binding</keyword>
<evidence type="ECO:0000256" key="5">
    <source>
        <dbReference type="ARBA" id="ARBA00022741"/>
    </source>
</evidence>
<dbReference type="PRINTS" id="PR01047">
    <property type="entry name" value="TRNASYNTHTHR"/>
</dbReference>
<evidence type="ECO:0000256" key="12">
    <source>
        <dbReference type="ARBA" id="ARBA00049515"/>
    </source>
</evidence>
<keyword evidence="16" id="KW-1185">Reference proteome</keyword>
<evidence type="ECO:0000313" key="16">
    <source>
        <dbReference type="Proteomes" id="UP000283090"/>
    </source>
</evidence>
<dbReference type="PROSITE" id="PS50862">
    <property type="entry name" value="AA_TRNA_LIGASE_II"/>
    <property type="match status" value="1"/>
</dbReference>
<dbReference type="EMBL" id="SAEB01000006">
    <property type="protein sequence ID" value="RVD86946.1"/>
    <property type="molecule type" value="Genomic_DNA"/>
</dbReference>
<evidence type="ECO:0000256" key="2">
    <source>
        <dbReference type="ARBA" id="ARBA00008226"/>
    </source>
</evidence>
<dbReference type="EC" id="6.1.1.3" evidence="3"/>
<dbReference type="NCBIfam" id="TIGR00418">
    <property type="entry name" value="thrS"/>
    <property type="match status" value="1"/>
</dbReference>
<keyword evidence="4" id="KW-0436">Ligase</keyword>
<dbReference type="PANTHER" id="PTHR11451:SF50">
    <property type="entry name" value="THREONINE--TRNA LIGASE, MITOCHONDRIAL"/>
    <property type="match status" value="1"/>
</dbReference>
<dbReference type="PANTHER" id="PTHR11451">
    <property type="entry name" value="THREONINE-TRNA LIGASE"/>
    <property type="match status" value="1"/>
</dbReference>
<comment type="catalytic activity">
    <reaction evidence="12">
        <text>tRNA(Thr) + L-threonine + ATP = L-threonyl-tRNA(Thr) + AMP + diphosphate + H(+)</text>
        <dbReference type="Rhea" id="RHEA:24624"/>
        <dbReference type="Rhea" id="RHEA-COMP:9670"/>
        <dbReference type="Rhea" id="RHEA-COMP:9704"/>
        <dbReference type="ChEBI" id="CHEBI:15378"/>
        <dbReference type="ChEBI" id="CHEBI:30616"/>
        <dbReference type="ChEBI" id="CHEBI:33019"/>
        <dbReference type="ChEBI" id="CHEBI:57926"/>
        <dbReference type="ChEBI" id="CHEBI:78442"/>
        <dbReference type="ChEBI" id="CHEBI:78534"/>
        <dbReference type="ChEBI" id="CHEBI:456215"/>
        <dbReference type="EC" id="6.1.1.3"/>
    </reaction>
</comment>
<dbReference type="Gene3D" id="3.30.930.10">
    <property type="entry name" value="Bira Bifunctional Protein, Domain 2"/>
    <property type="match status" value="1"/>
</dbReference>
<comment type="subcellular location">
    <subcellularLocation>
        <location evidence="1">Mitochondrion matrix</location>
    </subcellularLocation>
</comment>
<dbReference type="STRING" id="97331.A0A437A758"/>
<protein>
    <recommendedName>
        <fullName evidence="3">threonine--tRNA ligase</fullName>
        <ecNumber evidence="3">6.1.1.3</ecNumber>
    </recommendedName>
    <alternativeName>
        <fullName evidence="11">Threonyl-tRNA synthetase</fullName>
    </alternativeName>
</protein>
<accession>A0A437A758</accession>
<dbReference type="RefSeq" id="XP_067492490.1">
    <property type="nucleotide sequence ID" value="XM_067634419.1"/>
</dbReference>
<comment type="caution">
    <text evidence="15">The sequence shown here is derived from an EMBL/GenBank/DDBJ whole genome shotgun (WGS) entry which is preliminary data.</text>
</comment>
<dbReference type="GeneID" id="93587508"/>
<dbReference type="Pfam" id="PF00587">
    <property type="entry name" value="tRNA-synt_2b"/>
    <property type="match status" value="1"/>
</dbReference>
<dbReference type="InterPro" id="IPR004154">
    <property type="entry name" value="Anticodon-bd"/>
</dbReference>
<dbReference type="InterPro" id="IPR036621">
    <property type="entry name" value="Anticodon-bd_dom_sf"/>
</dbReference>
<dbReference type="CDD" id="cd00771">
    <property type="entry name" value="ThrRS_core"/>
    <property type="match status" value="1"/>
</dbReference>
<dbReference type="Gene3D" id="3.40.50.800">
    <property type="entry name" value="Anticodon-binding domain"/>
    <property type="match status" value="1"/>
</dbReference>
<organism evidence="15 16">
    <name type="scientific">Arthrobotrys flagrans</name>
    <name type="common">Nematode-trapping fungus</name>
    <name type="synonym">Trichothecium flagrans</name>
    <dbReference type="NCBI Taxonomy" id="97331"/>
    <lineage>
        <taxon>Eukaryota</taxon>
        <taxon>Fungi</taxon>
        <taxon>Dikarya</taxon>
        <taxon>Ascomycota</taxon>
        <taxon>Pezizomycotina</taxon>
        <taxon>Orbiliomycetes</taxon>
        <taxon>Orbiliales</taxon>
        <taxon>Orbiliaceae</taxon>
        <taxon>Arthrobotrys</taxon>
    </lineage>
</organism>
<feature type="region of interest" description="Disordered" evidence="13">
    <location>
        <begin position="1"/>
        <end position="65"/>
    </location>
</feature>
<evidence type="ECO:0000256" key="8">
    <source>
        <dbReference type="ARBA" id="ARBA00022946"/>
    </source>
</evidence>
<evidence type="ECO:0000259" key="14">
    <source>
        <dbReference type="PROSITE" id="PS50862"/>
    </source>
</evidence>
<gene>
    <name evidence="15" type="ORF">DFL_005197</name>
</gene>
<evidence type="ECO:0000256" key="11">
    <source>
        <dbReference type="ARBA" id="ARBA00031900"/>
    </source>
</evidence>
<comment type="similarity">
    <text evidence="2">Belongs to the class-II aminoacyl-tRNA synthetase family.</text>
</comment>
<dbReference type="SUPFAM" id="SSF52954">
    <property type="entry name" value="Class II aaRS ABD-related"/>
    <property type="match status" value="1"/>
</dbReference>
<keyword evidence="8" id="KW-0809">Transit peptide</keyword>
<keyword evidence="10" id="KW-0030">Aminoacyl-tRNA synthetase</keyword>
<evidence type="ECO:0000256" key="9">
    <source>
        <dbReference type="ARBA" id="ARBA00023128"/>
    </source>
</evidence>
<dbReference type="InterPro" id="IPR002314">
    <property type="entry name" value="aa-tRNA-synt_IIb"/>
</dbReference>
<evidence type="ECO:0000313" key="15">
    <source>
        <dbReference type="EMBL" id="RVD86946.1"/>
    </source>
</evidence>
<dbReference type="SUPFAM" id="SSF55681">
    <property type="entry name" value="Class II aaRS and biotin synthetases"/>
    <property type="match status" value="1"/>
</dbReference>
<dbReference type="AlphaFoldDB" id="A0A437A758"/>
<dbReference type="Pfam" id="PF03129">
    <property type="entry name" value="HGTP_anticodon"/>
    <property type="match status" value="1"/>
</dbReference>
<dbReference type="InterPro" id="IPR006195">
    <property type="entry name" value="aa-tRNA-synth_II"/>
</dbReference>
<evidence type="ECO:0000256" key="10">
    <source>
        <dbReference type="ARBA" id="ARBA00023146"/>
    </source>
</evidence>
<sequence>MKSLSLSTIARQRHFRPLRRPIFPLPSPPNRPFTTSNSTPQSSNPASDTPPPPQPQRQPPKNANKTLHHAIATETGLYTTLPYSPGSPFFLPHGTRIFNRLIEFLRAQYTLHGYQEVVTPMIYNDALWEKSGHLENFRDDMFKVSSAKRKVQKGSEDGEGLNAGVRSEEEGKYSLKPMNCPGHCLLYKTRGHSYADLPLRFAEFAPLHRDEIRSALTGLTRVRRFHQDDAHIFCRGDQIFTEISSTLSMLETVYHALGFPDYKFVLSTRPENYMGSLEDWEKAEEVLKRSLDNTSRVWGIDEGDGAFYGPKIDVLLQDWQGRQHQTATIQLDFQLPQKFELSYDVAPDGTTGGVSKETPVIIHRAIFGSLERFMALLIEKYENRWPFWLSPRQVKIIPVTNKPEIITFAKRTRDILSGVKTGERIQAMGKRTFFVDLEERNLGLNKSIREAKSAGYNVIVVIGEDEVRSGKVRWDVWEREYVKKGMDGAEEVYQKLVQMEAEYQ</sequence>
<feature type="domain" description="Aminoacyl-transfer RNA synthetases class-II family profile" evidence="14">
    <location>
        <begin position="92"/>
        <end position="398"/>
    </location>
</feature>
<evidence type="ECO:0000256" key="6">
    <source>
        <dbReference type="ARBA" id="ARBA00022840"/>
    </source>
</evidence>
<dbReference type="InterPro" id="IPR045864">
    <property type="entry name" value="aa-tRNA-synth_II/BPL/LPL"/>
</dbReference>
<proteinExistence type="inferred from homology"/>
<evidence type="ECO:0000256" key="4">
    <source>
        <dbReference type="ARBA" id="ARBA00022598"/>
    </source>
</evidence>
<dbReference type="InterPro" id="IPR002320">
    <property type="entry name" value="Thr-tRNA-ligase_IIa"/>
</dbReference>
<dbReference type="GO" id="GO:0006435">
    <property type="term" value="P:threonyl-tRNA aminoacylation"/>
    <property type="evidence" value="ECO:0007669"/>
    <property type="project" value="InterPro"/>
</dbReference>
<reference evidence="15 16" key="1">
    <citation type="submission" date="2019-01" db="EMBL/GenBank/DDBJ databases">
        <title>Intercellular communication is required for trap formation in the nematode-trapping fungus Duddingtonia flagrans.</title>
        <authorList>
            <person name="Youssar L."/>
            <person name="Wernet V."/>
            <person name="Hensel N."/>
            <person name="Hildebrandt H.-G."/>
            <person name="Fischer R."/>
        </authorList>
    </citation>
    <scope>NUCLEOTIDE SEQUENCE [LARGE SCALE GENOMIC DNA]</scope>
    <source>
        <strain evidence="15 16">CBS H-5679</strain>
    </source>
</reference>
<feature type="compositionally biased region" description="Polar residues" evidence="13">
    <location>
        <begin position="1"/>
        <end position="10"/>
    </location>
</feature>
<dbReference type="GO" id="GO:0005524">
    <property type="term" value="F:ATP binding"/>
    <property type="evidence" value="ECO:0007669"/>
    <property type="project" value="UniProtKB-KW"/>
</dbReference>
<dbReference type="OrthoDB" id="5423599at2759"/>
<name>A0A437A758_ARTFL</name>
<dbReference type="GO" id="GO:0004829">
    <property type="term" value="F:threonine-tRNA ligase activity"/>
    <property type="evidence" value="ECO:0007669"/>
    <property type="project" value="UniProtKB-EC"/>
</dbReference>
<keyword evidence="7" id="KW-0648">Protein biosynthesis</keyword>
<evidence type="ECO:0000256" key="3">
    <source>
        <dbReference type="ARBA" id="ARBA00013163"/>
    </source>
</evidence>
<evidence type="ECO:0000256" key="13">
    <source>
        <dbReference type="SAM" id="MobiDB-lite"/>
    </source>
</evidence>
<keyword evidence="5" id="KW-0547">Nucleotide-binding</keyword>
<dbReference type="Proteomes" id="UP000283090">
    <property type="component" value="Unassembled WGS sequence"/>
</dbReference>
<dbReference type="GO" id="GO:0005759">
    <property type="term" value="C:mitochondrial matrix"/>
    <property type="evidence" value="ECO:0007669"/>
    <property type="project" value="UniProtKB-SubCell"/>
</dbReference>
<dbReference type="InterPro" id="IPR033728">
    <property type="entry name" value="ThrRS_core"/>
</dbReference>
<feature type="compositionally biased region" description="Low complexity" evidence="13">
    <location>
        <begin position="32"/>
        <end position="47"/>
    </location>
</feature>
<dbReference type="VEuPathDB" id="FungiDB:DFL_005197"/>
<keyword evidence="9" id="KW-0496">Mitochondrion</keyword>
<evidence type="ECO:0000256" key="7">
    <source>
        <dbReference type="ARBA" id="ARBA00022917"/>
    </source>
</evidence>